<feature type="region of interest" description="Disordered" evidence="1">
    <location>
        <begin position="333"/>
        <end position="378"/>
    </location>
</feature>
<proteinExistence type="predicted"/>
<feature type="compositionally biased region" description="Basic residues" evidence="1">
    <location>
        <begin position="366"/>
        <end position="376"/>
    </location>
</feature>
<dbReference type="PANTHER" id="PTHR22045:SF6">
    <property type="entry name" value="PROLINE AND SERINE-RICH PROTEIN 3"/>
    <property type="match status" value="1"/>
</dbReference>
<feature type="region of interest" description="Disordered" evidence="1">
    <location>
        <begin position="1"/>
        <end position="57"/>
    </location>
</feature>
<dbReference type="InterPro" id="IPR037646">
    <property type="entry name" value="PROSER3"/>
</dbReference>
<gene>
    <name evidence="3" type="ORF">FNK824_LOCUS2275</name>
    <name evidence="2" type="ORF">SEV965_LOCUS1269</name>
</gene>
<name>A0A818LHM8_9BILA</name>
<organism evidence="3 4">
    <name type="scientific">Rotaria sordida</name>
    <dbReference type="NCBI Taxonomy" id="392033"/>
    <lineage>
        <taxon>Eukaryota</taxon>
        <taxon>Metazoa</taxon>
        <taxon>Spiralia</taxon>
        <taxon>Gnathifera</taxon>
        <taxon>Rotifera</taxon>
        <taxon>Eurotatoria</taxon>
        <taxon>Bdelloidea</taxon>
        <taxon>Philodinida</taxon>
        <taxon>Philodinidae</taxon>
        <taxon>Rotaria</taxon>
    </lineage>
</organism>
<protein>
    <submittedName>
        <fullName evidence="3">Uncharacterized protein</fullName>
    </submittedName>
</protein>
<dbReference type="EMBL" id="CAJOBE010000135">
    <property type="protein sequence ID" value="CAF3577849.1"/>
    <property type="molecule type" value="Genomic_DNA"/>
</dbReference>
<evidence type="ECO:0000313" key="3">
    <source>
        <dbReference type="EMBL" id="CAF3577849.1"/>
    </source>
</evidence>
<evidence type="ECO:0000313" key="2">
    <source>
        <dbReference type="EMBL" id="CAF0813979.1"/>
    </source>
</evidence>
<evidence type="ECO:0000313" key="4">
    <source>
        <dbReference type="Proteomes" id="UP000663874"/>
    </source>
</evidence>
<feature type="region of interest" description="Disordered" evidence="1">
    <location>
        <begin position="142"/>
        <end position="166"/>
    </location>
</feature>
<dbReference type="Proteomes" id="UP000663874">
    <property type="component" value="Unassembled WGS sequence"/>
</dbReference>
<evidence type="ECO:0000256" key="1">
    <source>
        <dbReference type="SAM" id="MobiDB-lite"/>
    </source>
</evidence>
<reference evidence="3" key="1">
    <citation type="submission" date="2021-02" db="EMBL/GenBank/DDBJ databases">
        <authorList>
            <person name="Nowell W R."/>
        </authorList>
    </citation>
    <scope>NUCLEOTIDE SEQUENCE</scope>
</reference>
<dbReference type="AlphaFoldDB" id="A0A818LHM8"/>
<dbReference type="Proteomes" id="UP000663889">
    <property type="component" value="Unassembled WGS sequence"/>
</dbReference>
<dbReference type="PANTHER" id="PTHR22045">
    <property type="entry name" value="PROLINE AND SERINE-RICH PROTEIN 3"/>
    <property type="match status" value="1"/>
</dbReference>
<dbReference type="EMBL" id="CAJNOU010000024">
    <property type="protein sequence ID" value="CAF0813979.1"/>
    <property type="molecule type" value="Genomic_DNA"/>
</dbReference>
<sequence length="474" mass="53995">MQVANRTTRRYVTPSTKTQPGNNRSTSKNRSNIPNVSQSSPKKVLDTPISKSNEPPTLKKFVDRFRYDEPQPRPERDSINSDFWWLHDELKNTCCSNANENAERKSNIPEYIEIFPSTDIDQDLNKRASLLLNQTFSAHSSDVGHVSSTGIGSTPSSTLTRTTTTTNTFQPIVHEQPARPIFTRITDSKYNFTNDGSEDDILYQWRLRRRLEQAQNGEPITFPSKITNRTRVSPVRSFLPSTPIEIPTVLPPRPPSPPVIKLSSPKQEHQQSSTTNIETEHIKQPVTTLIPTRQYSEACTQTLQDASIQTSLTIENHLSFSSSVPNEVDLRPTRDNDHHSSIWHRPPPRSKCEITRTSSSPSPSPIKRHHHHHHQRSVIIPSNTVQSSQDSTLTQVTSIMINDNNNNTDNHCQIKNTSSMTVIDEFHERQQQNTGDDHIDYSNDEILNILIQKRDELLIAFREIEQRLANINSE</sequence>
<feature type="compositionally biased region" description="Polar residues" evidence="1">
    <location>
        <begin position="13"/>
        <end position="41"/>
    </location>
</feature>
<accession>A0A818LHM8</accession>
<feature type="compositionally biased region" description="Low complexity" evidence="1">
    <location>
        <begin position="147"/>
        <end position="166"/>
    </location>
</feature>
<comment type="caution">
    <text evidence="3">The sequence shown here is derived from an EMBL/GenBank/DDBJ whole genome shotgun (WGS) entry which is preliminary data.</text>
</comment>